<reference evidence="1" key="1">
    <citation type="submission" date="2020-10" db="EMBL/GenBank/DDBJ databases">
        <authorList>
            <person name="Gilroy R."/>
        </authorList>
    </citation>
    <scope>NUCLEOTIDE SEQUENCE</scope>
    <source>
        <strain evidence="1">CHK191-8634</strain>
    </source>
</reference>
<evidence type="ECO:0000313" key="1">
    <source>
        <dbReference type="EMBL" id="HIU43979.1"/>
    </source>
</evidence>
<name>A0A9D1IXK5_9CLOT</name>
<dbReference type="AlphaFoldDB" id="A0A9D1IXK5"/>
<accession>A0A9D1IXK5</accession>
<dbReference type="InterPro" id="IPR017016">
    <property type="entry name" value="UCP033595"/>
</dbReference>
<evidence type="ECO:0000313" key="2">
    <source>
        <dbReference type="Proteomes" id="UP000824073"/>
    </source>
</evidence>
<comment type="caution">
    <text evidence="1">The sequence shown here is derived from an EMBL/GenBank/DDBJ whole genome shotgun (WGS) entry which is preliminary data.</text>
</comment>
<organism evidence="1 2">
    <name type="scientific">Candidatus Ventrousia excrementavium</name>
    <dbReference type="NCBI Taxonomy" id="2840961"/>
    <lineage>
        <taxon>Bacteria</taxon>
        <taxon>Bacillati</taxon>
        <taxon>Bacillota</taxon>
        <taxon>Clostridia</taxon>
        <taxon>Eubacteriales</taxon>
        <taxon>Clostridiaceae</taxon>
        <taxon>Clostridiaceae incertae sedis</taxon>
        <taxon>Candidatus Ventrousia</taxon>
    </lineage>
</organism>
<proteinExistence type="predicted"/>
<dbReference type="EMBL" id="DVMR01000052">
    <property type="protein sequence ID" value="HIU43979.1"/>
    <property type="molecule type" value="Genomic_DNA"/>
</dbReference>
<gene>
    <name evidence="1" type="ORF">IAB67_06755</name>
</gene>
<reference evidence="1" key="2">
    <citation type="journal article" date="2021" name="PeerJ">
        <title>Extensive microbial diversity within the chicken gut microbiome revealed by metagenomics and culture.</title>
        <authorList>
            <person name="Gilroy R."/>
            <person name="Ravi A."/>
            <person name="Getino M."/>
            <person name="Pursley I."/>
            <person name="Horton D.L."/>
            <person name="Alikhan N.F."/>
            <person name="Baker D."/>
            <person name="Gharbi K."/>
            <person name="Hall N."/>
            <person name="Watson M."/>
            <person name="Adriaenssens E.M."/>
            <person name="Foster-Nyarko E."/>
            <person name="Jarju S."/>
            <person name="Secka A."/>
            <person name="Antonio M."/>
            <person name="Oren A."/>
            <person name="Chaudhuri R.R."/>
            <person name="La Ragione R."/>
            <person name="Hildebrand F."/>
            <person name="Pallen M.J."/>
        </authorList>
    </citation>
    <scope>NUCLEOTIDE SEQUENCE</scope>
    <source>
        <strain evidence="1">CHK191-8634</strain>
    </source>
</reference>
<protein>
    <submittedName>
        <fullName evidence="1">Uncharacterized protein</fullName>
    </submittedName>
</protein>
<dbReference type="Pfam" id="PF20124">
    <property type="entry name" value="DUF6514"/>
    <property type="match status" value="1"/>
</dbReference>
<sequence>MKFLYRLFEGVSQTPDNQKHKTYGIRAYRQNGHGWLCAAEVSDISSDQKFVLRLVWWYNQLQLAPEHLKDIVQDTIVYENSNISKAIS</sequence>
<dbReference type="Proteomes" id="UP000824073">
    <property type="component" value="Unassembled WGS sequence"/>
</dbReference>